<accession>A0ABT3SGD2</accession>
<dbReference type="InterPro" id="IPR045605">
    <property type="entry name" value="KshA-like_C"/>
</dbReference>
<keyword evidence="6" id="KW-0408">Iron</keyword>
<evidence type="ECO:0000256" key="2">
    <source>
        <dbReference type="ARBA" id="ARBA00022714"/>
    </source>
</evidence>
<keyword evidence="8" id="KW-0753">Steroid metabolism</keyword>
<keyword evidence="5" id="KW-0560">Oxidoreductase</keyword>
<keyword evidence="4" id="KW-0442">Lipid degradation</keyword>
<dbReference type="EMBL" id="JAPJDO010000011">
    <property type="protein sequence ID" value="MCX2937942.1"/>
    <property type="molecule type" value="Genomic_DNA"/>
</dbReference>
<dbReference type="InterPro" id="IPR036922">
    <property type="entry name" value="Rieske_2Fe-2S_sf"/>
</dbReference>
<comment type="caution">
    <text evidence="12">The sequence shown here is derived from an EMBL/GenBank/DDBJ whole genome shotgun (WGS) entry which is preliminary data.</text>
</comment>
<dbReference type="InterPro" id="IPR017941">
    <property type="entry name" value="Rieske_2Fe-2S"/>
</dbReference>
<evidence type="ECO:0000256" key="7">
    <source>
        <dbReference type="ARBA" id="ARBA00023014"/>
    </source>
</evidence>
<reference evidence="12 13" key="1">
    <citation type="submission" date="2022-11" db="EMBL/GenBank/DDBJ databases">
        <title>Mycobacterium sp. nov.</title>
        <authorList>
            <person name="Papic B."/>
            <person name="Spicic S."/>
            <person name="Duvnjak S."/>
        </authorList>
    </citation>
    <scope>NUCLEOTIDE SEQUENCE [LARGE SCALE GENOMIC DNA]</scope>
    <source>
        <strain evidence="12 13">CVI_P4</strain>
    </source>
</reference>
<organism evidence="12 13">
    <name type="scientific">Mycobacterium pinniadriaticum</name>
    <dbReference type="NCBI Taxonomy" id="2994102"/>
    <lineage>
        <taxon>Bacteria</taxon>
        <taxon>Bacillati</taxon>
        <taxon>Actinomycetota</taxon>
        <taxon>Actinomycetes</taxon>
        <taxon>Mycobacteriales</taxon>
        <taxon>Mycobacteriaceae</taxon>
        <taxon>Mycobacterium</taxon>
    </lineage>
</organism>
<sequence length="385" mass="42976">MSTETDALTGDVRMIDGGAAPDRFARGWHCLGVAKTYRDGKPHQIEAFGSSLVVFETSDGTLNVLDAYCRHMGGNLAQGTIKGDGVACPFHDWRWGGDGKCVGVPYSRRVPRLARTQSWPTLERNGLLFVWNDPQRREPPQDVTIPEFDGYGTSRWTDWSWNTQIVEGSNCRELIDNVVDMAHFFYVHLVKPTFFKNVFEKHMASQFMSATGRPDIDLDTNYGQEGLLMDSWATYYGPAFMVNGQTLAAGGTSAEGLLINCHYPVTPDSFVLQWGAIVKKADGMSDDEAGAMAQQFADSLGGAFMQDVQIWRNKARVNNPLLCDEDGPVYQLRRWYNQFYVDTEDVTPDMVDRFEFEVDTSTAQSKWDAEIAENIATRGHSAAAV</sequence>
<keyword evidence="8" id="KW-0443">Lipid metabolism</keyword>
<evidence type="ECO:0000313" key="13">
    <source>
        <dbReference type="Proteomes" id="UP001300745"/>
    </source>
</evidence>
<evidence type="ECO:0000256" key="9">
    <source>
        <dbReference type="ARBA" id="ARBA00030944"/>
    </source>
</evidence>
<evidence type="ECO:0000256" key="5">
    <source>
        <dbReference type="ARBA" id="ARBA00023002"/>
    </source>
</evidence>
<dbReference type="Proteomes" id="UP001300745">
    <property type="component" value="Unassembled WGS sequence"/>
</dbReference>
<dbReference type="PANTHER" id="PTHR21266:SF60">
    <property type="entry name" value="3-KETOSTEROID-9-ALPHA-MONOOXYGENASE, OXYGENASE COMPONENT"/>
    <property type="match status" value="1"/>
</dbReference>
<dbReference type="Gene3D" id="2.102.10.10">
    <property type="entry name" value="Rieske [2Fe-2S] iron-sulphur domain"/>
    <property type="match status" value="1"/>
</dbReference>
<feature type="domain" description="Rieske" evidence="11">
    <location>
        <begin position="28"/>
        <end position="130"/>
    </location>
</feature>
<keyword evidence="13" id="KW-1185">Reference proteome</keyword>
<gene>
    <name evidence="12" type="ORF">ORI27_14645</name>
</gene>
<dbReference type="PROSITE" id="PS51296">
    <property type="entry name" value="RIESKE"/>
    <property type="match status" value="1"/>
</dbReference>
<protein>
    <recommendedName>
        <fullName evidence="9">Rieske-type oxygenase</fullName>
    </recommendedName>
</protein>
<keyword evidence="7" id="KW-0411">Iron-sulfur</keyword>
<dbReference type="InterPro" id="IPR050584">
    <property type="entry name" value="Cholesterol_7-desaturase"/>
</dbReference>
<evidence type="ECO:0000256" key="6">
    <source>
        <dbReference type="ARBA" id="ARBA00023004"/>
    </source>
</evidence>
<comment type="subunit">
    <text evidence="10">Homotrimer. The two-component system 3-ketosteroid-9-alpha-monooxygenase is composed of an oxygenase component KshA and a reductase component KshB.</text>
</comment>
<dbReference type="Pfam" id="PF00355">
    <property type="entry name" value="Rieske"/>
    <property type="match status" value="1"/>
</dbReference>
<evidence type="ECO:0000256" key="1">
    <source>
        <dbReference type="ARBA" id="ARBA00001962"/>
    </source>
</evidence>
<evidence type="ECO:0000256" key="10">
    <source>
        <dbReference type="ARBA" id="ARBA00046982"/>
    </source>
</evidence>
<evidence type="ECO:0000313" key="12">
    <source>
        <dbReference type="EMBL" id="MCX2937942.1"/>
    </source>
</evidence>
<proteinExistence type="predicted"/>
<comment type="cofactor">
    <cofactor evidence="1">
        <name>Fe cation</name>
        <dbReference type="ChEBI" id="CHEBI:24875"/>
    </cofactor>
</comment>
<keyword evidence="2" id="KW-0001">2Fe-2S</keyword>
<name>A0ABT3SGD2_9MYCO</name>
<dbReference type="SUPFAM" id="SSF55961">
    <property type="entry name" value="Bet v1-like"/>
    <property type="match status" value="1"/>
</dbReference>
<evidence type="ECO:0000259" key="11">
    <source>
        <dbReference type="PROSITE" id="PS51296"/>
    </source>
</evidence>
<evidence type="ECO:0000256" key="4">
    <source>
        <dbReference type="ARBA" id="ARBA00022963"/>
    </source>
</evidence>
<dbReference type="Gene3D" id="3.90.380.10">
    <property type="entry name" value="Naphthalene 1,2-dioxygenase Alpha Subunit, Chain A, domain 1"/>
    <property type="match status" value="1"/>
</dbReference>
<keyword evidence="3" id="KW-0479">Metal-binding</keyword>
<dbReference type="SUPFAM" id="SSF50022">
    <property type="entry name" value="ISP domain"/>
    <property type="match status" value="1"/>
</dbReference>
<evidence type="ECO:0000256" key="8">
    <source>
        <dbReference type="ARBA" id="ARBA00023221"/>
    </source>
</evidence>
<evidence type="ECO:0000256" key="3">
    <source>
        <dbReference type="ARBA" id="ARBA00022723"/>
    </source>
</evidence>
<dbReference type="PANTHER" id="PTHR21266">
    <property type="entry name" value="IRON-SULFUR DOMAIN CONTAINING PROTEIN"/>
    <property type="match status" value="1"/>
</dbReference>
<dbReference type="Pfam" id="PF19298">
    <property type="entry name" value="KshA_C"/>
    <property type="match status" value="1"/>
</dbReference>